<evidence type="ECO:0000256" key="6">
    <source>
        <dbReference type="ARBA" id="ARBA00022723"/>
    </source>
</evidence>
<dbReference type="GO" id="GO:0006094">
    <property type="term" value="P:gluconeogenesis"/>
    <property type="evidence" value="ECO:0007669"/>
    <property type="project" value="UniProtKB-UniRule"/>
</dbReference>
<protein>
    <recommendedName>
        <fullName evidence="11">L-serine deaminase</fullName>
    </recommendedName>
</protein>
<keyword evidence="5 11" id="KW-0004">4Fe-4S</keyword>
<keyword evidence="9 11" id="KW-0456">Lyase</keyword>
<dbReference type="GO" id="GO:0051539">
    <property type="term" value="F:4 iron, 4 sulfur cluster binding"/>
    <property type="evidence" value="ECO:0007669"/>
    <property type="project" value="UniProtKB-UniRule"/>
</dbReference>
<sequence>MNIFDIIGPVMIGPSSSHTAGAIRIARVARMLLGEEVAKALIKLHGSFAETYLGHGTDKAIIGGLLNFDTDDIRIRDSIQLAEEAGMQYTFETTDLGEVHPNTAYIEVMGRSGRSISVMGSSIGGGNIVITRINGLEVEFTGQYHTLVIQHRDKPGMVARVSGILSGSSINIASMKVYRTSRGGNAIMVIETDDYVDGNISEIIKQIPDIFEATSLHKL</sequence>
<dbReference type="PIRSF" id="PIRSF036692">
    <property type="entry name" value="SDH_B"/>
    <property type="match status" value="1"/>
</dbReference>
<dbReference type="PANTHER" id="PTHR30182">
    <property type="entry name" value="L-SERINE DEHYDRATASE"/>
    <property type="match status" value="1"/>
</dbReference>
<dbReference type="Pfam" id="PF01842">
    <property type="entry name" value="ACT"/>
    <property type="match status" value="1"/>
</dbReference>
<dbReference type="AlphaFoldDB" id="A0A2K2FRW1"/>
<dbReference type="InterPro" id="IPR005131">
    <property type="entry name" value="Ser_deHydtase_bsu"/>
</dbReference>
<feature type="domain" description="ACT" evidence="13">
    <location>
        <begin position="146"/>
        <end position="219"/>
    </location>
</feature>
<keyword evidence="8 11" id="KW-0411">Iron-sulfur</keyword>
<proteinExistence type="inferred from homology"/>
<dbReference type="FunFam" id="3.30.70.260:FF:000008">
    <property type="entry name" value="D-3-phosphoglycerate dehydrogenase, chloroplastic"/>
    <property type="match status" value="1"/>
</dbReference>
<evidence type="ECO:0000256" key="1">
    <source>
        <dbReference type="ARBA" id="ARBA00001966"/>
    </source>
</evidence>
<evidence type="ECO:0000313" key="15">
    <source>
        <dbReference type="Proteomes" id="UP000236151"/>
    </source>
</evidence>
<comment type="caution">
    <text evidence="14">The sequence shown here is derived from an EMBL/GenBank/DDBJ whole genome shotgun (WGS) entry which is preliminary data.</text>
</comment>
<dbReference type="InterPro" id="IPR051318">
    <property type="entry name" value="Fe-S_L-Ser"/>
</dbReference>
<comment type="cofactor">
    <cofactor evidence="1 12">
        <name>[4Fe-4S] cluster</name>
        <dbReference type="ChEBI" id="CHEBI:49883"/>
    </cofactor>
</comment>
<evidence type="ECO:0000256" key="10">
    <source>
        <dbReference type="ARBA" id="ARBA00049406"/>
    </source>
</evidence>
<dbReference type="PANTHER" id="PTHR30182:SF12">
    <property type="entry name" value="L-SERINE DEHYDRATASE, BETA CHAIN-RELATED"/>
    <property type="match status" value="1"/>
</dbReference>
<dbReference type="GO" id="GO:0046872">
    <property type="term" value="F:metal ion binding"/>
    <property type="evidence" value="ECO:0007669"/>
    <property type="project" value="UniProtKB-UniRule"/>
</dbReference>
<comment type="catalytic activity">
    <reaction evidence="10 11 12">
        <text>L-serine = pyruvate + NH4(+)</text>
        <dbReference type="Rhea" id="RHEA:19169"/>
        <dbReference type="ChEBI" id="CHEBI:15361"/>
        <dbReference type="ChEBI" id="CHEBI:28938"/>
        <dbReference type="ChEBI" id="CHEBI:33384"/>
        <dbReference type="EC" id="4.3.1.17"/>
    </reaction>
</comment>
<evidence type="ECO:0000313" key="14">
    <source>
        <dbReference type="EMBL" id="PNU01525.1"/>
    </source>
</evidence>
<evidence type="ECO:0000256" key="2">
    <source>
        <dbReference type="ARBA" id="ARBA00004742"/>
    </source>
</evidence>
<reference evidence="15" key="1">
    <citation type="submission" date="2017-06" db="EMBL/GenBank/DDBJ databases">
        <title>Investigating the central metabolism of Clostridium thermosuccinogenes.</title>
        <authorList>
            <person name="Koendjbiharie J.G."/>
            <person name="Van Kranenburg R."/>
            <person name="Vriesendorp B."/>
        </authorList>
    </citation>
    <scope>NUCLEOTIDE SEQUENCE [LARGE SCALE GENOMIC DNA]</scope>
    <source>
        <strain evidence="15">DSM 5806</strain>
    </source>
</reference>
<name>A0A2K2FRW1_9CLOT</name>
<comment type="similarity">
    <text evidence="3 11 12">Belongs to the iron-sulfur dependent L-serine dehydratase family.</text>
</comment>
<keyword evidence="4 11" id="KW-0312">Gluconeogenesis</keyword>
<evidence type="ECO:0000256" key="9">
    <source>
        <dbReference type="ARBA" id="ARBA00023239"/>
    </source>
</evidence>
<dbReference type="Pfam" id="PF03315">
    <property type="entry name" value="SDH_beta"/>
    <property type="match status" value="1"/>
</dbReference>
<dbReference type="PROSITE" id="PS51671">
    <property type="entry name" value="ACT"/>
    <property type="match status" value="1"/>
</dbReference>
<dbReference type="SUPFAM" id="SSF55021">
    <property type="entry name" value="ACT-like"/>
    <property type="match status" value="1"/>
</dbReference>
<evidence type="ECO:0000256" key="11">
    <source>
        <dbReference type="PIRNR" id="PIRNR036692"/>
    </source>
</evidence>
<keyword evidence="6 11" id="KW-0479">Metal-binding</keyword>
<dbReference type="RefSeq" id="WP_103079754.1">
    <property type="nucleotide sequence ID" value="NZ_NIOJ01000001.1"/>
</dbReference>
<dbReference type="InterPro" id="IPR029009">
    <property type="entry name" value="ASB_dom_sf"/>
</dbReference>
<dbReference type="SUPFAM" id="SSF143548">
    <property type="entry name" value="Serine metabolism enzymes domain"/>
    <property type="match status" value="1"/>
</dbReference>
<evidence type="ECO:0000256" key="3">
    <source>
        <dbReference type="ARBA" id="ARBA00008636"/>
    </source>
</evidence>
<evidence type="ECO:0000259" key="13">
    <source>
        <dbReference type="PROSITE" id="PS51671"/>
    </source>
</evidence>
<dbReference type="CDD" id="cd04903">
    <property type="entry name" value="ACT_LSD"/>
    <property type="match status" value="1"/>
</dbReference>
<dbReference type="OrthoDB" id="9813137at2"/>
<dbReference type="InterPro" id="IPR002912">
    <property type="entry name" value="ACT_dom"/>
</dbReference>
<dbReference type="GO" id="GO:0003941">
    <property type="term" value="F:L-serine ammonia-lyase activity"/>
    <property type="evidence" value="ECO:0007669"/>
    <property type="project" value="UniProtKB-UniRule"/>
</dbReference>
<dbReference type="UniPathway" id="UPA00138"/>
<dbReference type="NCBIfam" id="TIGR00719">
    <property type="entry name" value="sda_beta"/>
    <property type="match status" value="1"/>
</dbReference>
<evidence type="ECO:0000256" key="4">
    <source>
        <dbReference type="ARBA" id="ARBA00022432"/>
    </source>
</evidence>
<dbReference type="InterPro" id="IPR045865">
    <property type="entry name" value="ACT-like_dom_sf"/>
</dbReference>
<evidence type="ECO:0000256" key="8">
    <source>
        <dbReference type="ARBA" id="ARBA00023014"/>
    </source>
</evidence>
<evidence type="ECO:0000256" key="5">
    <source>
        <dbReference type="ARBA" id="ARBA00022485"/>
    </source>
</evidence>
<dbReference type="EMBL" id="NIOJ01000001">
    <property type="protein sequence ID" value="PNU01525.1"/>
    <property type="molecule type" value="Genomic_DNA"/>
</dbReference>
<evidence type="ECO:0000256" key="12">
    <source>
        <dbReference type="RuleBase" id="RU366059"/>
    </source>
</evidence>
<dbReference type="Gene3D" id="3.30.1330.90">
    <property type="entry name" value="D-3-phosphoglycerate dehydrogenase, domain 3"/>
    <property type="match status" value="1"/>
</dbReference>
<keyword evidence="7 11" id="KW-0408">Iron</keyword>
<organism evidence="14 15">
    <name type="scientific">Clostridium thermosuccinogenes</name>
    <dbReference type="NCBI Taxonomy" id="84032"/>
    <lineage>
        <taxon>Bacteria</taxon>
        <taxon>Bacillati</taxon>
        <taxon>Bacillota</taxon>
        <taxon>Clostridia</taxon>
        <taxon>Eubacteriales</taxon>
        <taxon>Clostridiaceae</taxon>
        <taxon>Clostridium</taxon>
    </lineage>
</organism>
<dbReference type="Gene3D" id="3.30.70.260">
    <property type="match status" value="1"/>
</dbReference>
<comment type="pathway">
    <text evidence="2 11">Carbohydrate biosynthesis; gluconeogenesis.</text>
</comment>
<dbReference type="Proteomes" id="UP000236151">
    <property type="component" value="Unassembled WGS sequence"/>
</dbReference>
<dbReference type="KEGG" id="cthd:CDO33_16500"/>
<dbReference type="InterPro" id="IPR004643">
    <property type="entry name" value="Fe-S_L-Ser_bsu"/>
</dbReference>
<evidence type="ECO:0000256" key="7">
    <source>
        <dbReference type="ARBA" id="ARBA00023004"/>
    </source>
</evidence>
<keyword evidence="15" id="KW-1185">Reference proteome</keyword>
<gene>
    <name evidence="14" type="primary">sdaAB</name>
    <name evidence="14" type="ORF">CDQ84_00510</name>
</gene>
<accession>A0A2K2FRW1</accession>